<protein>
    <submittedName>
        <fullName evidence="2">Uncharacterized protein</fullName>
    </submittedName>
</protein>
<feature type="compositionally biased region" description="Basic and acidic residues" evidence="1">
    <location>
        <begin position="32"/>
        <end position="41"/>
    </location>
</feature>
<proteinExistence type="predicted"/>
<dbReference type="AlphaFoldDB" id="A0A066XGZ3"/>
<evidence type="ECO:0000313" key="2">
    <source>
        <dbReference type="EMBL" id="KDN66934.1"/>
    </source>
</evidence>
<feature type="region of interest" description="Disordered" evidence="1">
    <location>
        <begin position="1"/>
        <end position="93"/>
    </location>
</feature>
<evidence type="ECO:0000256" key="1">
    <source>
        <dbReference type="SAM" id="MobiDB-lite"/>
    </source>
</evidence>
<comment type="caution">
    <text evidence="2">The sequence shown here is derived from an EMBL/GenBank/DDBJ whole genome shotgun (WGS) entry which is preliminary data.</text>
</comment>
<dbReference type="Proteomes" id="UP000027238">
    <property type="component" value="Unassembled WGS sequence"/>
</dbReference>
<reference evidence="3" key="1">
    <citation type="journal article" date="2014" name="Genome Announc.">
        <title>Draft genome sequence of Colletotrichum sublineola, a destructive pathogen of cultivated sorghum.</title>
        <authorList>
            <person name="Baroncelli R."/>
            <person name="Sanz-Martin J.M."/>
            <person name="Rech G.E."/>
            <person name="Sukno S.A."/>
            <person name="Thon M.R."/>
        </authorList>
    </citation>
    <scope>NUCLEOTIDE SEQUENCE [LARGE SCALE GENOMIC DNA]</scope>
    <source>
        <strain evidence="3">TX430BB</strain>
    </source>
</reference>
<name>A0A066XGZ3_COLSU</name>
<keyword evidence="3" id="KW-1185">Reference proteome</keyword>
<gene>
    <name evidence="2" type="ORF">CSUB01_12154</name>
</gene>
<dbReference type="HOGENOM" id="CLU_1927479_0_0_1"/>
<dbReference type="EMBL" id="JMSE01000873">
    <property type="protein sequence ID" value="KDN66934.1"/>
    <property type="molecule type" value="Genomic_DNA"/>
</dbReference>
<accession>A0A066XGZ3</accession>
<sequence length="131" mass="14427">MAPHDPKQPPPYPGGREEGSEDYLAPSQLDDEPVHRSEESSKAGLSTSQPDEEPLQGDRCKQLVISKKTCPAARSRAGQRPAKTRPPLPRVNKAKGEVTFNNVENVTIMHGNSLFRISNAKEITFTNGRDH</sequence>
<organism evidence="2 3">
    <name type="scientific">Colletotrichum sublineola</name>
    <name type="common">Sorghum anthracnose fungus</name>
    <dbReference type="NCBI Taxonomy" id="1173701"/>
    <lineage>
        <taxon>Eukaryota</taxon>
        <taxon>Fungi</taxon>
        <taxon>Dikarya</taxon>
        <taxon>Ascomycota</taxon>
        <taxon>Pezizomycotina</taxon>
        <taxon>Sordariomycetes</taxon>
        <taxon>Hypocreomycetidae</taxon>
        <taxon>Glomerellales</taxon>
        <taxon>Glomerellaceae</taxon>
        <taxon>Colletotrichum</taxon>
        <taxon>Colletotrichum graminicola species complex</taxon>
    </lineage>
</organism>
<evidence type="ECO:0000313" key="3">
    <source>
        <dbReference type="Proteomes" id="UP000027238"/>
    </source>
</evidence>